<comment type="caution">
    <text evidence="13">The sequence shown here is derived from an EMBL/GenBank/DDBJ whole genome shotgun (WGS) entry which is preliminary data.</text>
</comment>
<keyword evidence="4 11" id="KW-0132">Cell division</keyword>
<name>A0AAW0RKH7_9HYPO</name>
<dbReference type="PANTHER" id="PTHR22142">
    <property type="match status" value="1"/>
</dbReference>
<dbReference type="GO" id="GO:0007059">
    <property type="term" value="P:chromosome segregation"/>
    <property type="evidence" value="ECO:0007669"/>
    <property type="project" value="TreeGrafter"/>
</dbReference>
<evidence type="ECO:0000256" key="11">
    <source>
        <dbReference type="RuleBase" id="RU368011"/>
    </source>
</evidence>
<dbReference type="PANTHER" id="PTHR22142:SF2">
    <property type="entry name" value="KINETOCHORE PROTEIN SPC24"/>
    <property type="match status" value="1"/>
</dbReference>
<comment type="subcellular location">
    <subcellularLocation>
        <location evidence="1">Cytoplasm</location>
        <location evidence="1">Cytoskeleton</location>
        <location evidence="1">Microtubule organizing center</location>
    </subcellularLocation>
    <subcellularLocation>
        <location evidence="11">Nucleus</location>
    </subcellularLocation>
    <subcellularLocation>
        <location evidence="11">Chromosome</location>
        <location evidence="11">Centromere</location>
        <location evidence="11">Kinetochore</location>
    </subcellularLocation>
</comment>
<evidence type="ECO:0000256" key="5">
    <source>
        <dbReference type="ARBA" id="ARBA00022776"/>
    </source>
</evidence>
<dbReference type="Gene3D" id="3.30.160.430">
    <property type="match status" value="1"/>
</dbReference>
<reference evidence="13 14" key="1">
    <citation type="submission" date="2020-02" db="EMBL/GenBank/DDBJ databases">
        <title>Comparative genomics of the hypocrealean fungal genus Beauvera.</title>
        <authorList>
            <person name="Showalter D.N."/>
            <person name="Bushley K.E."/>
            <person name="Rehner S.A."/>
        </authorList>
    </citation>
    <scope>NUCLEOTIDE SEQUENCE [LARGE SCALE GENOMIC DNA]</scope>
    <source>
        <strain evidence="13 14">ARSEF4384</strain>
    </source>
</reference>
<dbReference type="GO" id="GO:0031262">
    <property type="term" value="C:Ndc80 complex"/>
    <property type="evidence" value="ECO:0007669"/>
    <property type="project" value="TreeGrafter"/>
</dbReference>
<comment type="subunit">
    <text evidence="11">Component of the NDC80 complex.</text>
</comment>
<evidence type="ECO:0000256" key="3">
    <source>
        <dbReference type="ARBA" id="ARBA00022454"/>
    </source>
</evidence>
<evidence type="ECO:0000256" key="2">
    <source>
        <dbReference type="ARBA" id="ARBA00007804"/>
    </source>
</evidence>
<keyword evidence="8 11" id="KW-0539">Nucleus</keyword>
<feature type="coiled-coil region" evidence="12">
    <location>
        <begin position="109"/>
        <end position="136"/>
    </location>
</feature>
<evidence type="ECO:0000313" key="14">
    <source>
        <dbReference type="Proteomes" id="UP001397290"/>
    </source>
</evidence>
<protein>
    <recommendedName>
        <fullName evidence="11">Kinetochore protein Spc24</fullName>
    </recommendedName>
</protein>
<evidence type="ECO:0000256" key="12">
    <source>
        <dbReference type="SAM" id="Coils"/>
    </source>
</evidence>
<keyword evidence="7 12" id="KW-0175">Coiled coil</keyword>
<dbReference type="GO" id="GO:0008017">
    <property type="term" value="F:microtubule binding"/>
    <property type="evidence" value="ECO:0007669"/>
    <property type="project" value="TreeGrafter"/>
</dbReference>
<evidence type="ECO:0000256" key="9">
    <source>
        <dbReference type="ARBA" id="ARBA00023306"/>
    </source>
</evidence>
<keyword evidence="10 11" id="KW-0137">Centromere</keyword>
<dbReference type="InterPro" id="IPR038066">
    <property type="entry name" value="Spc24_Fungi_globular_sf"/>
</dbReference>
<sequence>MLLSEDPATNAAALTRPFFFFQLIRHTIENFNIDPDKLAVSRVGESLSTLQQARELRLRDAESSLKQLARQLSALSQQQASLAAAHAAADHASAISDLDSHKFRTAKAASDAEAEAERVALQAADLAAQLQELELQGVEGDVGGGGGGKRKDFVDDEVLLRLKVYRSLGIEIERDEESGEWAKAVIRNDRKGDVHVVNMDKKFSRYFYANYFWKTL</sequence>
<keyword evidence="5 11" id="KW-0498">Mitosis</keyword>
<evidence type="ECO:0000256" key="10">
    <source>
        <dbReference type="ARBA" id="ARBA00023328"/>
    </source>
</evidence>
<keyword evidence="6 11" id="KW-0995">Kinetochore</keyword>
<evidence type="ECO:0000256" key="8">
    <source>
        <dbReference type="ARBA" id="ARBA00023242"/>
    </source>
</evidence>
<dbReference type="GO" id="GO:0005634">
    <property type="term" value="C:nucleus"/>
    <property type="evidence" value="ECO:0007669"/>
    <property type="project" value="UniProtKB-SubCell"/>
</dbReference>
<evidence type="ECO:0000256" key="1">
    <source>
        <dbReference type="ARBA" id="ARBA00004267"/>
    </source>
</evidence>
<keyword evidence="14" id="KW-1185">Reference proteome</keyword>
<evidence type="ECO:0000256" key="6">
    <source>
        <dbReference type="ARBA" id="ARBA00022838"/>
    </source>
</evidence>
<comment type="function">
    <text evidence="11">Acts as a component of the essential kinetochore-associated NDC80 complex, which is required for chromosome segregation and spindle checkpoint activity.</text>
</comment>
<dbReference type="Proteomes" id="UP001397290">
    <property type="component" value="Unassembled WGS sequence"/>
</dbReference>
<evidence type="ECO:0000256" key="7">
    <source>
        <dbReference type="ARBA" id="ARBA00023054"/>
    </source>
</evidence>
<dbReference type="AlphaFoldDB" id="A0AAW0RKH7"/>
<feature type="coiled-coil region" evidence="12">
    <location>
        <begin position="58"/>
        <end position="85"/>
    </location>
</feature>
<keyword evidence="9 11" id="KW-0131">Cell cycle</keyword>
<gene>
    <name evidence="13" type="primary">SPC24</name>
    <name evidence="13" type="ORF">G3M48_008596</name>
</gene>
<dbReference type="InterPro" id="IPR013252">
    <property type="entry name" value="Ndc80_Spc24"/>
</dbReference>
<dbReference type="GO" id="GO:0005815">
    <property type="term" value="C:microtubule organizing center"/>
    <property type="evidence" value="ECO:0007669"/>
    <property type="project" value="UniProtKB-SubCell"/>
</dbReference>
<evidence type="ECO:0000313" key="13">
    <source>
        <dbReference type="EMBL" id="KAK8142548.1"/>
    </source>
</evidence>
<dbReference type="CDD" id="cd11565">
    <property type="entry name" value="RWD_Spc24"/>
    <property type="match status" value="1"/>
</dbReference>
<evidence type="ECO:0000256" key="4">
    <source>
        <dbReference type="ARBA" id="ARBA00022618"/>
    </source>
</evidence>
<comment type="similarity">
    <text evidence="2 11">Belongs to the SPC24 family.</text>
</comment>
<keyword evidence="3 11" id="KW-0158">Chromosome</keyword>
<dbReference type="SUPFAM" id="SSF143026">
    <property type="entry name" value="Kinetochore globular domain"/>
    <property type="match status" value="1"/>
</dbReference>
<accession>A0AAW0RKH7</accession>
<proteinExistence type="inferred from homology"/>
<dbReference type="GO" id="GO:0051301">
    <property type="term" value="P:cell division"/>
    <property type="evidence" value="ECO:0007669"/>
    <property type="project" value="UniProtKB-UniRule"/>
</dbReference>
<dbReference type="EMBL" id="JAAHCF010000654">
    <property type="protein sequence ID" value="KAK8142548.1"/>
    <property type="molecule type" value="Genomic_DNA"/>
</dbReference>
<dbReference type="Pfam" id="PF08286">
    <property type="entry name" value="Spc24"/>
    <property type="match status" value="1"/>
</dbReference>
<organism evidence="13 14">
    <name type="scientific">Beauveria asiatica</name>
    <dbReference type="NCBI Taxonomy" id="1069075"/>
    <lineage>
        <taxon>Eukaryota</taxon>
        <taxon>Fungi</taxon>
        <taxon>Dikarya</taxon>
        <taxon>Ascomycota</taxon>
        <taxon>Pezizomycotina</taxon>
        <taxon>Sordariomycetes</taxon>
        <taxon>Hypocreomycetidae</taxon>
        <taxon>Hypocreales</taxon>
        <taxon>Cordycipitaceae</taxon>
        <taxon>Beauveria</taxon>
    </lineage>
</organism>